<dbReference type="EMBL" id="JAACFV010000068">
    <property type="protein sequence ID" value="KAF7507458.1"/>
    <property type="molecule type" value="Genomic_DNA"/>
</dbReference>
<accession>A0A8H7AEI3</accession>
<dbReference type="OrthoDB" id="3540210at2759"/>
<reference evidence="2" key="1">
    <citation type="submission" date="2020-02" db="EMBL/GenBank/DDBJ databases">
        <authorList>
            <person name="Palmer J.M."/>
        </authorList>
    </citation>
    <scope>NUCLEOTIDE SEQUENCE</scope>
    <source>
        <strain evidence="2">EPUS1.4</strain>
        <tissue evidence="2">Thallus</tissue>
    </source>
</reference>
<feature type="transmembrane region" description="Helical" evidence="1">
    <location>
        <begin position="46"/>
        <end position="69"/>
    </location>
</feature>
<proteinExistence type="predicted"/>
<comment type="caution">
    <text evidence="2">The sequence shown here is derived from an EMBL/GenBank/DDBJ whole genome shotgun (WGS) entry which is preliminary data.</text>
</comment>
<keyword evidence="1" id="KW-0472">Membrane</keyword>
<evidence type="ECO:0000313" key="2">
    <source>
        <dbReference type="EMBL" id="KAF7507458.1"/>
    </source>
</evidence>
<sequence>MVVDQATGPIDTNVNRGRRRPQAPEEYLICSSQKIRNDSFTSFDTLGLVIILGVGALMIIVSYTLEYIIHRIQIRRNFGTYERLEWITNETLQMKRLAHEEAG</sequence>
<dbReference type="Proteomes" id="UP000606974">
    <property type="component" value="Unassembled WGS sequence"/>
</dbReference>
<keyword evidence="3" id="KW-1185">Reference proteome</keyword>
<evidence type="ECO:0000256" key="1">
    <source>
        <dbReference type="SAM" id="Phobius"/>
    </source>
</evidence>
<gene>
    <name evidence="2" type="ORF">GJ744_010389</name>
</gene>
<protein>
    <submittedName>
        <fullName evidence="2">Uncharacterized protein</fullName>
    </submittedName>
</protein>
<keyword evidence="1" id="KW-0812">Transmembrane</keyword>
<keyword evidence="1" id="KW-1133">Transmembrane helix</keyword>
<evidence type="ECO:0000313" key="3">
    <source>
        <dbReference type="Proteomes" id="UP000606974"/>
    </source>
</evidence>
<dbReference type="AlphaFoldDB" id="A0A8H7AEI3"/>
<name>A0A8H7AEI3_9EURO</name>
<organism evidence="2 3">
    <name type="scientific">Endocarpon pusillum</name>
    <dbReference type="NCBI Taxonomy" id="364733"/>
    <lineage>
        <taxon>Eukaryota</taxon>
        <taxon>Fungi</taxon>
        <taxon>Dikarya</taxon>
        <taxon>Ascomycota</taxon>
        <taxon>Pezizomycotina</taxon>
        <taxon>Eurotiomycetes</taxon>
        <taxon>Chaetothyriomycetidae</taxon>
        <taxon>Verrucariales</taxon>
        <taxon>Verrucariaceae</taxon>
        <taxon>Endocarpon</taxon>
    </lineage>
</organism>